<evidence type="ECO:0000313" key="2">
    <source>
        <dbReference type="EMBL" id="TWG14469.1"/>
    </source>
</evidence>
<dbReference type="Gene3D" id="1.10.260.40">
    <property type="entry name" value="lambda repressor-like DNA-binding domains"/>
    <property type="match status" value="1"/>
</dbReference>
<feature type="domain" description="HTH cro/C1-type" evidence="1">
    <location>
        <begin position="20"/>
        <end position="74"/>
    </location>
</feature>
<protein>
    <submittedName>
        <fullName evidence="2">Helix-turn-helix protein</fullName>
    </submittedName>
</protein>
<dbReference type="PROSITE" id="PS50943">
    <property type="entry name" value="HTH_CROC1"/>
    <property type="match status" value="1"/>
</dbReference>
<name>A0A561VS67_ACTTI</name>
<dbReference type="SUPFAM" id="SSF47413">
    <property type="entry name" value="lambda repressor-like DNA-binding domains"/>
    <property type="match status" value="1"/>
</dbReference>
<dbReference type="GO" id="GO:0003677">
    <property type="term" value="F:DNA binding"/>
    <property type="evidence" value="ECO:0007669"/>
    <property type="project" value="InterPro"/>
</dbReference>
<dbReference type="AlphaFoldDB" id="A0A561VS67"/>
<dbReference type="InterPro" id="IPR010982">
    <property type="entry name" value="Lambda_DNA-bd_dom_sf"/>
</dbReference>
<dbReference type="CDD" id="cd00093">
    <property type="entry name" value="HTH_XRE"/>
    <property type="match status" value="1"/>
</dbReference>
<comment type="caution">
    <text evidence="2">The sequence shown here is derived from an EMBL/GenBank/DDBJ whole genome shotgun (WGS) entry which is preliminary data.</text>
</comment>
<dbReference type="RefSeq" id="WP_122980436.1">
    <property type="nucleotide sequence ID" value="NZ_BOMX01000147.1"/>
</dbReference>
<dbReference type="Proteomes" id="UP000320239">
    <property type="component" value="Unassembled WGS sequence"/>
</dbReference>
<dbReference type="SMART" id="SM00530">
    <property type="entry name" value="HTH_XRE"/>
    <property type="match status" value="1"/>
</dbReference>
<evidence type="ECO:0000259" key="1">
    <source>
        <dbReference type="PROSITE" id="PS50943"/>
    </source>
</evidence>
<dbReference type="InterPro" id="IPR001387">
    <property type="entry name" value="Cro/C1-type_HTH"/>
</dbReference>
<sequence length="117" mass="12860">MEDVTYRPRPLLRTLLGEVLRRCRLEQERTLAEVARDACVSVQYLSEVERGRKEASSEIVAAVCDSLGIGLADLLAEVGRDLTAHRAPVLRLEAARWRRAAHAPRGARSGDVVLSAA</sequence>
<dbReference type="OrthoDB" id="3188736at2"/>
<evidence type="ECO:0000313" key="3">
    <source>
        <dbReference type="Proteomes" id="UP000320239"/>
    </source>
</evidence>
<organism evidence="2 3">
    <name type="scientific">Actinoplanes teichomyceticus</name>
    <dbReference type="NCBI Taxonomy" id="1867"/>
    <lineage>
        <taxon>Bacteria</taxon>
        <taxon>Bacillati</taxon>
        <taxon>Actinomycetota</taxon>
        <taxon>Actinomycetes</taxon>
        <taxon>Micromonosporales</taxon>
        <taxon>Micromonosporaceae</taxon>
        <taxon>Actinoplanes</taxon>
    </lineage>
</organism>
<reference evidence="2 3" key="1">
    <citation type="submission" date="2019-06" db="EMBL/GenBank/DDBJ databases">
        <title>Sequencing the genomes of 1000 actinobacteria strains.</title>
        <authorList>
            <person name="Klenk H.-P."/>
        </authorList>
    </citation>
    <scope>NUCLEOTIDE SEQUENCE [LARGE SCALE GENOMIC DNA]</scope>
    <source>
        <strain evidence="2 3">DSM 43866</strain>
    </source>
</reference>
<dbReference type="EMBL" id="VIWY01000004">
    <property type="protein sequence ID" value="TWG14469.1"/>
    <property type="molecule type" value="Genomic_DNA"/>
</dbReference>
<gene>
    <name evidence="2" type="ORF">FHX34_104769</name>
</gene>
<accession>A0A561VS67</accession>
<keyword evidence="3" id="KW-1185">Reference proteome</keyword>
<proteinExistence type="predicted"/>
<dbReference type="Pfam" id="PF13560">
    <property type="entry name" value="HTH_31"/>
    <property type="match status" value="1"/>
</dbReference>